<dbReference type="EMBL" id="VDEP01000374">
    <property type="protein sequence ID" value="KAA1093461.1"/>
    <property type="molecule type" value="Genomic_DNA"/>
</dbReference>
<evidence type="ECO:0000313" key="4">
    <source>
        <dbReference type="Proteomes" id="UP000324748"/>
    </source>
</evidence>
<keyword evidence="1" id="KW-0732">Signal</keyword>
<dbReference type="Proteomes" id="UP000324748">
    <property type="component" value="Unassembled WGS sequence"/>
</dbReference>
<evidence type="ECO:0000256" key="1">
    <source>
        <dbReference type="SAM" id="SignalP"/>
    </source>
</evidence>
<dbReference type="OrthoDB" id="2496825at2759"/>
<evidence type="ECO:0008006" key="6">
    <source>
        <dbReference type="Google" id="ProtNLM"/>
    </source>
</evidence>
<dbReference type="EMBL" id="VSWC01000184">
    <property type="protein sequence ID" value="KAA1067792.1"/>
    <property type="molecule type" value="Genomic_DNA"/>
</dbReference>
<dbReference type="Proteomes" id="UP000325313">
    <property type="component" value="Unassembled WGS sequence"/>
</dbReference>
<feature type="chain" id="PRO_5036137067" description="Chitin-binding type-4 domain-containing protein" evidence="1">
    <location>
        <begin position="26"/>
        <end position="189"/>
    </location>
</feature>
<gene>
    <name evidence="2" type="ORF">PGT21_017258</name>
    <name evidence="3" type="ORF">PGTUg99_018454</name>
</gene>
<accession>A0A5B0LTQ9</accession>
<name>A0A5B0LTQ9_PUCGR</name>
<sequence length="189" mass="20799">MLLATSMRWFTLAVLAVADLRSVQLAETHPHNLLPKRDGGADPVTAPPQFSHANAVRCSQNFQIGGRDGIAQGKTRCENDQGWRYECPTGHCHGGGPNNHPNDHPLSGFLFRGCKLQSDYHKPGPGQITVNPDSFGIVPGMKQLMVWGYAVPEGSTTPSKNRVGYTCDWNLDTDNNARRPWCNFCIKIT</sequence>
<organism evidence="2 4">
    <name type="scientific">Puccinia graminis f. sp. tritici</name>
    <dbReference type="NCBI Taxonomy" id="56615"/>
    <lineage>
        <taxon>Eukaryota</taxon>
        <taxon>Fungi</taxon>
        <taxon>Dikarya</taxon>
        <taxon>Basidiomycota</taxon>
        <taxon>Pucciniomycotina</taxon>
        <taxon>Pucciniomycetes</taxon>
        <taxon>Pucciniales</taxon>
        <taxon>Pucciniaceae</taxon>
        <taxon>Puccinia</taxon>
    </lineage>
</organism>
<comment type="caution">
    <text evidence="2">The sequence shown here is derived from an EMBL/GenBank/DDBJ whole genome shotgun (WGS) entry which is preliminary data.</text>
</comment>
<protein>
    <recommendedName>
        <fullName evidence="6">Chitin-binding type-4 domain-containing protein</fullName>
    </recommendedName>
</protein>
<feature type="signal peptide" evidence="1">
    <location>
        <begin position="1"/>
        <end position="25"/>
    </location>
</feature>
<proteinExistence type="predicted"/>
<evidence type="ECO:0000313" key="5">
    <source>
        <dbReference type="Proteomes" id="UP000325313"/>
    </source>
</evidence>
<evidence type="ECO:0000313" key="3">
    <source>
        <dbReference type="EMBL" id="KAA1093461.1"/>
    </source>
</evidence>
<evidence type="ECO:0000313" key="2">
    <source>
        <dbReference type="EMBL" id="KAA1067792.1"/>
    </source>
</evidence>
<dbReference type="AlphaFoldDB" id="A0A5B0LTQ9"/>
<reference evidence="4 5" key="1">
    <citation type="submission" date="2019-05" db="EMBL/GenBank/DDBJ databases">
        <title>Emergence of the Ug99 lineage of the wheat stem rust pathogen through somatic hybridization.</title>
        <authorList>
            <person name="Li F."/>
            <person name="Upadhyaya N.M."/>
            <person name="Sperschneider J."/>
            <person name="Matny O."/>
            <person name="Nguyen-Phuc H."/>
            <person name="Mago R."/>
            <person name="Raley C."/>
            <person name="Miller M.E."/>
            <person name="Silverstein K.A.T."/>
            <person name="Henningsen E."/>
            <person name="Hirsch C.D."/>
            <person name="Visser B."/>
            <person name="Pretorius Z.A."/>
            <person name="Steffenson B.J."/>
            <person name="Schwessinger B."/>
            <person name="Dodds P.N."/>
            <person name="Figueroa M."/>
        </authorList>
    </citation>
    <scope>NUCLEOTIDE SEQUENCE [LARGE SCALE GENOMIC DNA]</scope>
    <source>
        <strain evidence="2">21-0</strain>
        <strain evidence="3 5">Ug99</strain>
    </source>
</reference>
<keyword evidence="4" id="KW-1185">Reference proteome</keyword>